<keyword evidence="1" id="KW-0862">Zinc</keyword>
<dbReference type="AlphaFoldDB" id="A0A4Q1BHN4"/>
<dbReference type="InterPro" id="IPR001878">
    <property type="entry name" value="Znf_CCHC"/>
</dbReference>
<evidence type="ECO:0000256" key="2">
    <source>
        <dbReference type="SAM" id="MobiDB-lite"/>
    </source>
</evidence>
<feature type="domain" description="CCHC-type" evidence="3">
    <location>
        <begin position="95"/>
        <end position="111"/>
    </location>
</feature>
<reference evidence="4 5" key="1">
    <citation type="submission" date="2016-06" db="EMBL/GenBank/DDBJ databases">
        <title>Evolution of pathogenesis and genome organization in the Tremellales.</title>
        <authorList>
            <person name="Cuomo C."/>
            <person name="Litvintseva A."/>
            <person name="Heitman J."/>
            <person name="Chen Y."/>
            <person name="Sun S."/>
            <person name="Springer D."/>
            <person name="Dromer F."/>
            <person name="Young S."/>
            <person name="Zeng Q."/>
            <person name="Chapman S."/>
            <person name="Gujja S."/>
            <person name="Saif S."/>
            <person name="Birren B."/>
        </authorList>
    </citation>
    <scope>NUCLEOTIDE SEQUENCE [LARGE SCALE GENOMIC DNA]</scope>
    <source>
        <strain evidence="4 5">ATCC 28783</strain>
    </source>
</reference>
<name>A0A4Q1BHN4_TREME</name>
<keyword evidence="1" id="KW-0863">Zinc-finger</keyword>
<dbReference type="PROSITE" id="PS50158">
    <property type="entry name" value="ZF_CCHC"/>
    <property type="match status" value="1"/>
</dbReference>
<dbReference type="GO" id="GO:0008270">
    <property type="term" value="F:zinc ion binding"/>
    <property type="evidence" value="ECO:0007669"/>
    <property type="project" value="UniProtKB-KW"/>
</dbReference>
<dbReference type="InParanoid" id="A0A4Q1BHN4"/>
<evidence type="ECO:0000313" key="4">
    <source>
        <dbReference type="EMBL" id="RXK37121.1"/>
    </source>
</evidence>
<sequence>MAMELEMTKKATKTGPLMSLFSKNGENPLVVQLEVDVEEFSEEPRLRNPPLKTTRAQEKAKHAGKLPSGCPKVHKTGRIASAGERAWGVEKPLPKCSTCLKPGHKSNKCPETAERNPHGKDKKNLAQLLRVGHVCMSWILEKCPEGGGVPIVGETRYLMLDK</sequence>
<protein>
    <recommendedName>
        <fullName evidence="3">CCHC-type domain-containing protein</fullName>
    </recommendedName>
</protein>
<proteinExistence type="predicted"/>
<evidence type="ECO:0000259" key="3">
    <source>
        <dbReference type="PROSITE" id="PS50158"/>
    </source>
</evidence>
<keyword evidence="1" id="KW-0479">Metal-binding</keyword>
<accession>A0A4Q1BHN4</accession>
<dbReference type="GO" id="GO:0003676">
    <property type="term" value="F:nucleic acid binding"/>
    <property type="evidence" value="ECO:0007669"/>
    <property type="project" value="InterPro"/>
</dbReference>
<evidence type="ECO:0000313" key="5">
    <source>
        <dbReference type="Proteomes" id="UP000289152"/>
    </source>
</evidence>
<evidence type="ECO:0000256" key="1">
    <source>
        <dbReference type="PROSITE-ProRule" id="PRU00047"/>
    </source>
</evidence>
<gene>
    <name evidence="4" type="ORF">M231_05572</name>
</gene>
<feature type="region of interest" description="Disordered" evidence="2">
    <location>
        <begin position="41"/>
        <end position="75"/>
    </location>
</feature>
<dbReference type="Proteomes" id="UP000289152">
    <property type="component" value="Unassembled WGS sequence"/>
</dbReference>
<comment type="caution">
    <text evidence="4">The sequence shown here is derived from an EMBL/GenBank/DDBJ whole genome shotgun (WGS) entry which is preliminary data.</text>
</comment>
<organism evidence="4 5">
    <name type="scientific">Tremella mesenterica</name>
    <name type="common">Jelly fungus</name>
    <dbReference type="NCBI Taxonomy" id="5217"/>
    <lineage>
        <taxon>Eukaryota</taxon>
        <taxon>Fungi</taxon>
        <taxon>Dikarya</taxon>
        <taxon>Basidiomycota</taxon>
        <taxon>Agaricomycotina</taxon>
        <taxon>Tremellomycetes</taxon>
        <taxon>Tremellales</taxon>
        <taxon>Tremellaceae</taxon>
        <taxon>Tremella</taxon>
    </lineage>
</organism>
<dbReference type="EMBL" id="SDIL01000076">
    <property type="protein sequence ID" value="RXK37121.1"/>
    <property type="molecule type" value="Genomic_DNA"/>
</dbReference>
<keyword evidence="5" id="KW-1185">Reference proteome</keyword>